<feature type="transmembrane region" description="Helical" evidence="18">
    <location>
        <begin position="27"/>
        <end position="51"/>
    </location>
</feature>
<evidence type="ECO:0000256" key="10">
    <source>
        <dbReference type="ARBA" id="ARBA00023170"/>
    </source>
</evidence>
<evidence type="ECO:0000256" key="11">
    <source>
        <dbReference type="ARBA" id="ARBA00023180"/>
    </source>
</evidence>
<feature type="transmembrane region" description="Helical" evidence="18">
    <location>
        <begin position="100"/>
        <end position="121"/>
    </location>
</feature>
<keyword evidence="3" id="KW-1003">Cell membrane</keyword>
<feature type="region of interest" description="Disordered" evidence="17">
    <location>
        <begin position="245"/>
        <end position="276"/>
    </location>
</feature>
<keyword evidence="6 16" id="KW-0297">G-protein coupled receptor</keyword>
<evidence type="ECO:0000256" key="5">
    <source>
        <dbReference type="ARBA" id="ARBA00022989"/>
    </source>
</evidence>
<evidence type="ECO:0000256" key="8">
    <source>
        <dbReference type="ARBA" id="ARBA00023139"/>
    </source>
</evidence>
<evidence type="ECO:0000313" key="20">
    <source>
        <dbReference type="EMBL" id="KAJ8297899.1"/>
    </source>
</evidence>
<reference evidence="20 21" key="1">
    <citation type="submission" date="2022-12" db="EMBL/GenBank/DDBJ databases">
        <title>Chromosome-level genome of Tegillarca granosa.</title>
        <authorList>
            <person name="Kim J."/>
        </authorList>
    </citation>
    <scope>NUCLEOTIDE SEQUENCE [LARGE SCALE GENOMIC DNA]</scope>
    <source>
        <strain evidence="20">Teg-2019</strain>
        <tissue evidence="20">Adductor muscle</tissue>
    </source>
</reference>
<keyword evidence="21" id="KW-1185">Reference proteome</keyword>
<dbReference type="InterPro" id="IPR009126">
    <property type="entry name" value="Cholcskin_rcpt"/>
</dbReference>
<keyword evidence="10 16" id="KW-0675">Receptor</keyword>
<dbReference type="SMART" id="SM01381">
    <property type="entry name" value="7TM_GPCR_Srsx"/>
    <property type="match status" value="1"/>
</dbReference>
<keyword evidence="5 18" id="KW-1133">Transmembrane helix</keyword>
<evidence type="ECO:0000256" key="2">
    <source>
        <dbReference type="ARBA" id="ARBA00019090"/>
    </source>
</evidence>
<sequence length="426" mass="48472">METTNQSLFHNITNRTESEPETFFVEIVGPVAIAIFIFSVTGNTLVIVTLVQNKRMRTVTNVFLLNLACSDLLLAVFCMPFTLIPQIMRNFIFGATMCVLIRYLQGISVGVSCFTLVAISLERYFAICQPLHSRKWQTLSHAYKITAIVWILASFVMVPIAVFTTHSRLKSGIHTCREEWINQKLEQAYTIFLNLCLLLIPVLIMSMAYGFVVILLTILVLFSGGTKQKRSGSLQSLEMSTLKLPTYGTSASPGETTNSSTESTPQRRLDQRRVIRHSNPEKSRSAKLKVIRMLFVVVLEFFVCMTPLYAIQTWKTFHYESAVENLTDISYSLIYILAYLSSACNPITYCFMNKQFRQSFFQLLGCCRHRRQRQFSSRSEPMTSVRIHGTRLSSLKNGNNEKLTDDVMHAERRQLVVHGSFDGTPL</sequence>
<evidence type="ECO:0000256" key="17">
    <source>
        <dbReference type="SAM" id="MobiDB-lite"/>
    </source>
</evidence>
<comment type="caution">
    <text evidence="20">The sequence shown here is derived from an EMBL/GenBank/DDBJ whole genome shotgun (WGS) entry which is preliminary data.</text>
</comment>
<dbReference type="Pfam" id="PF00001">
    <property type="entry name" value="7tm_1"/>
    <property type="match status" value="1"/>
</dbReference>
<feature type="transmembrane region" description="Helical" evidence="18">
    <location>
        <begin position="290"/>
        <end position="311"/>
    </location>
</feature>
<dbReference type="PROSITE" id="PS50262">
    <property type="entry name" value="G_PROTEIN_RECEP_F1_2"/>
    <property type="match status" value="1"/>
</dbReference>
<comment type="subcellular location">
    <subcellularLocation>
        <location evidence="1">Cell membrane</location>
        <topology evidence="1">Multi-pass membrane protein</topology>
    </subcellularLocation>
</comment>
<evidence type="ECO:0000256" key="4">
    <source>
        <dbReference type="ARBA" id="ARBA00022692"/>
    </source>
</evidence>
<evidence type="ECO:0000259" key="19">
    <source>
        <dbReference type="PROSITE" id="PS50262"/>
    </source>
</evidence>
<keyword evidence="13" id="KW-0449">Lipoprotein</keyword>
<dbReference type="PROSITE" id="PS00237">
    <property type="entry name" value="G_PROTEIN_RECEP_F1_1"/>
    <property type="match status" value="1"/>
</dbReference>
<dbReference type="Proteomes" id="UP001217089">
    <property type="component" value="Unassembled WGS sequence"/>
</dbReference>
<dbReference type="PANTHER" id="PTHR24238:SF75">
    <property type="entry name" value="CHOLECYSTOKININ-LIKE RECEPTOR AT 17D1-RELATED"/>
    <property type="match status" value="1"/>
</dbReference>
<dbReference type="InterPro" id="IPR017452">
    <property type="entry name" value="GPCR_Rhodpsn_7TM"/>
</dbReference>
<feature type="compositionally biased region" description="Polar residues" evidence="17">
    <location>
        <begin position="247"/>
        <end position="264"/>
    </location>
</feature>
<keyword evidence="12 16" id="KW-0807">Transducer</keyword>
<keyword evidence="8" id="KW-0564">Palmitate</keyword>
<dbReference type="PRINTS" id="PR00237">
    <property type="entry name" value="GPCRRHODOPSN"/>
</dbReference>
<evidence type="ECO:0000256" key="6">
    <source>
        <dbReference type="ARBA" id="ARBA00023040"/>
    </source>
</evidence>
<evidence type="ECO:0000256" key="16">
    <source>
        <dbReference type="RuleBase" id="RU000688"/>
    </source>
</evidence>
<dbReference type="InterPro" id="IPR000314">
    <property type="entry name" value="Gastrin_rcpt"/>
</dbReference>
<feature type="transmembrane region" description="Helical" evidence="18">
    <location>
        <begin position="191"/>
        <end position="222"/>
    </location>
</feature>
<accession>A0ABQ9E1C9</accession>
<evidence type="ECO:0000256" key="14">
    <source>
        <dbReference type="ARBA" id="ARBA00025402"/>
    </source>
</evidence>
<evidence type="ECO:0000256" key="12">
    <source>
        <dbReference type="ARBA" id="ARBA00023224"/>
    </source>
</evidence>
<organism evidence="20 21">
    <name type="scientific">Tegillarca granosa</name>
    <name type="common">Malaysian cockle</name>
    <name type="synonym">Anadara granosa</name>
    <dbReference type="NCBI Taxonomy" id="220873"/>
    <lineage>
        <taxon>Eukaryota</taxon>
        <taxon>Metazoa</taxon>
        <taxon>Spiralia</taxon>
        <taxon>Lophotrochozoa</taxon>
        <taxon>Mollusca</taxon>
        <taxon>Bivalvia</taxon>
        <taxon>Autobranchia</taxon>
        <taxon>Pteriomorphia</taxon>
        <taxon>Arcoida</taxon>
        <taxon>Arcoidea</taxon>
        <taxon>Arcidae</taxon>
        <taxon>Tegillarca</taxon>
    </lineage>
</organism>
<feature type="transmembrane region" description="Helical" evidence="18">
    <location>
        <begin position="142"/>
        <end position="162"/>
    </location>
</feature>
<keyword evidence="4 16" id="KW-0812">Transmembrane</keyword>
<evidence type="ECO:0000313" key="21">
    <source>
        <dbReference type="Proteomes" id="UP001217089"/>
    </source>
</evidence>
<name>A0ABQ9E1C9_TEGGR</name>
<dbReference type="EMBL" id="JARBDR010000923">
    <property type="protein sequence ID" value="KAJ8297899.1"/>
    <property type="molecule type" value="Genomic_DNA"/>
</dbReference>
<evidence type="ECO:0000256" key="3">
    <source>
        <dbReference type="ARBA" id="ARBA00022475"/>
    </source>
</evidence>
<gene>
    <name evidence="20" type="ORF">KUTeg_024430</name>
</gene>
<evidence type="ECO:0000256" key="15">
    <source>
        <dbReference type="ARBA" id="ARBA00031093"/>
    </source>
</evidence>
<evidence type="ECO:0000256" key="1">
    <source>
        <dbReference type="ARBA" id="ARBA00004651"/>
    </source>
</evidence>
<feature type="compositionally biased region" description="Basic and acidic residues" evidence="17">
    <location>
        <begin position="265"/>
        <end position="276"/>
    </location>
</feature>
<comment type="function">
    <text evidence="14">Receptor for gastrin and cholecystokinin. The CCK-B receptors occur throughout the central nervous system where they modulate anxiety, analgesia, arousal, and neuroleptic activity. This receptor mediates its action by association with G proteins that activate a phosphatidylinositol-calcium second messenger system.</text>
</comment>
<protein>
    <recommendedName>
        <fullName evidence="2">Gastrin/cholecystokinin type B receptor</fullName>
    </recommendedName>
    <alternativeName>
        <fullName evidence="15">Cholecystokinin-2 receptor</fullName>
    </alternativeName>
</protein>
<dbReference type="PRINTS" id="PR00527">
    <property type="entry name" value="GASTRINR"/>
</dbReference>
<evidence type="ECO:0000256" key="13">
    <source>
        <dbReference type="ARBA" id="ARBA00023288"/>
    </source>
</evidence>
<dbReference type="PANTHER" id="PTHR24238">
    <property type="entry name" value="G-PROTEIN COUPLED RECEPTOR"/>
    <property type="match status" value="1"/>
</dbReference>
<evidence type="ECO:0000256" key="9">
    <source>
        <dbReference type="ARBA" id="ARBA00023157"/>
    </source>
</evidence>
<dbReference type="Gene3D" id="1.20.1070.10">
    <property type="entry name" value="Rhodopsin 7-helix transmembrane proteins"/>
    <property type="match status" value="1"/>
</dbReference>
<comment type="similarity">
    <text evidence="16">Belongs to the G-protein coupled receptor 1 family.</text>
</comment>
<feature type="transmembrane region" description="Helical" evidence="18">
    <location>
        <begin position="331"/>
        <end position="352"/>
    </location>
</feature>
<evidence type="ECO:0000256" key="18">
    <source>
        <dbReference type="SAM" id="Phobius"/>
    </source>
</evidence>
<proteinExistence type="inferred from homology"/>
<dbReference type="InterPro" id="IPR000276">
    <property type="entry name" value="GPCR_Rhodpsn"/>
</dbReference>
<evidence type="ECO:0000256" key="7">
    <source>
        <dbReference type="ARBA" id="ARBA00023136"/>
    </source>
</evidence>
<dbReference type="SUPFAM" id="SSF81321">
    <property type="entry name" value="Family A G protein-coupled receptor-like"/>
    <property type="match status" value="1"/>
</dbReference>
<keyword evidence="7 18" id="KW-0472">Membrane</keyword>
<feature type="transmembrane region" description="Helical" evidence="18">
    <location>
        <begin position="63"/>
        <end position="88"/>
    </location>
</feature>
<feature type="domain" description="G-protein coupled receptors family 1 profile" evidence="19">
    <location>
        <begin position="42"/>
        <end position="349"/>
    </location>
</feature>
<keyword evidence="11" id="KW-0325">Glycoprotein</keyword>
<keyword evidence="9" id="KW-1015">Disulfide bond</keyword>
<dbReference type="PRINTS" id="PR01822">
    <property type="entry name" value="CCYSTOKININR"/>
</dbReference>